<name>A0A6H9UW14_9ACTN</name>
<protein>
    <submittedName>
        <fullName evidence="1">Uncharacterized protein</fullName>
    </submittedName>
</protein>
<keyword evidence="2" id="KW-1185">Reference proteome</keyword>
<dbReference type="AlphaFoldDB" id="A0A6H9UW14"/>
<sequence length="577" mass="63379">MTGRGRRAVLPPADHRTEPLLAPDGLVVTVVNNAGYTKAFDFAELPVPEPMQGSLATVFAARAPGWTSHATAQGYWIALNAFARFVAELDQPPEDLGDLTTAQLKRWRARHIATNTGKSVLRQIRPLLTADPRLASGPVAEELARRIPSPRPVEKSYDKQERERVVLAAQRQFRSALLRIRENTRLLESWRAGELVEGSREWRIGRILDHLARTGEVPTTITSGGHHCVKNRVLLGGSGAESTWGRLFLSRSELTALAVLLTDRFGWNLSVYDCLPAPTRAPSVGETASVTYQLQIEKRRKGRGHWFSTENITDSGADSAGRLITQALEATAHGRALAARLDPGIRLLMVARMHYPTRRHQHTERPRPVGPLAFGVGHGDAQWWAQRHGLGGAPFRRTRRTTVTREGRPLQHSPGTHQSVYMLPDEQVQRASQSVFEAGASEALAQARAVVFAGHVVGAPDPAHQQTVTGDCADETSSPWPGPEGGCTADFLLCLACPNARVHPGHHPRLAHLHQVLQSLRSPLPDGAWQQRWGEHALRLDDLRDKVGPTAWTAALARVDDADRTLIHLLVKGELTP</sequence>
<accession>A0A6H9UW14</accession>
<dbReference type="EMBL" id="VZRB01000019">
    <property type="protein sequence ID" value="KAB1143482.1"/>
    <property type="molecule type" value="Genomic_DNA"/>
</dbReference>
<evidence type="ECO:0000313" key="2">
    <source>
        <dbReference type="Proteomes" id="UP000442707"/>
    </source>
</evidence>
<proteinExistence type="predicted"/>
<dbReference type="RefSeq" id="WP_150951473.1">
    <property type="nucleotide sequence ID" value="NZ_VZRB01000019.1"/>
</dbReference>
<reference evidence="1 2" key="1">
    <citation type="submission" date="2019-09" db="EMBL/GenBank/DDBJ databases">
        <title>Screening of Novel Bioactive Compounds from Soil-Associated.</title>
        <authorList>
            <person name="Zhao S."/>
        </authorList>
    </citation>
    <scope>NUCLEOTIDE SEQUENCE [LARGE SCALE GENOMIC DNA]</scope>
    <source>
        <strain evidence="1 2">HIT-DPA4</strain>
    </source>
</reference>
<comment type="caution">
    <text evidence="1">The sequence shown here is derived from an EMBL/GenBank/DDBJ whole genome shotgun (WGS) entry which is preliminary data.</text>
</comment>
<gene>
    <name evidence="1" type="ORF">F7R91_25310</name>
</gene>
<organism evidence="1 2">
    <name type="scientific">Streptomyces luteolifulvus</name>
    <dbReference type="NCBI Taxonomy" id="2615112"/>
    <lineage>
        <taxon>Bacteria</taxon>
        <taxon>Bacillati</taxon>
        <taxon>Actinomycetota</taxon>
        <taxon>Actinomycetes</taxon>
        <taxon>Kitasatosporales</taxon>
        <taxon>Streptomycetaceae</taxon>
        <taxon>Streptomyces</taxon>
    </lineage>
</organism>
<evidence type="ECO:0000313" key="1">
    <source>
        <dbReference type="EMBL" id="KAB1143482.1"/>
    </source>
</evidence>
<dbReference type="Proteomes" id="UP000442707">
    <property type="component" value="Unassembled WGS sequence"/>
</dbReference>